<dbReference type="Proteomes" id="UP001596407">
    <property type="component" value="Unassembled WGS sequence"/>
</dbReference>
<dbReference type="RefSeq" id="WP_276281117.1">
    <property type="nucleotide sequence ID" value="NZ_CP119809.1"/>
</dbReference>
<name>A0ABD5WLB8_9EURY</name>
<keyword evidence="3" id="KW-1185">Reference proteome</keyword>
<organism evidence="2 3">
    <name type="scientific">Halorussus caseinilyticus</name>
    <dbReference type="NCBI Taxonomy" id="3034025"/>
    <lineage>
        <taxon>Archaea</taxon>
        <taxon>Methanobacteriati</taxon>
        <taxon>Methanobacteriota</taxon>
        <taxon>Stenosarchaea group</taxon>
        <taxon>Halobacteria</taxon>
        <taxon>Halobacteriales</taxon>
        <taxon>Haladaptataceae</taxon>
        <taxon>Halorussus</taxon>
    </lineage>
</organism>
<reference evidence="2 3" key="1">
    <citation type="journal article" date="2019" name="Int. J. Syst. Evol. Microbiol.">
        <title>The Global Catalogue of Microorganisms (GCM) 10K type strain sequencing project: providing services to taxonomists for standard genome sequencing and annotation.</title>
        <authorList>
            <consortium name="The Broad Institute Genomics Platform"/>
            <consortium name="The Broad Institute Genome Sequencing Center for Infectious Disease"/>
            <person name="Wu L."/>
            <person name="Ma J."/>
        </authorList>
    </citation>
    <scope>NUCLEOTIDE SEQUENCE [LARGE SCALE GENOMIC DNA]</scope>
    <source>
        <strain evidence="2 3">DT72</strain>
    </source>
</reference>
<dbReference type="EMBL" id="JBHSZH010000005">
    <property type="protein sequence ID" value="MFC7080988.1"/>
    <property type="molecule type" value="Genomic_DNA"/>
</dbReference>
<evidence type="ECO:0000313" key="2">
    <source>
        <dbReference type="EMBL" id="MFC7080988.1"/>
    </source>
</evidence>
<gene>
    <name evidence="2" type="ORF">ACFQJ6_13615</name>
</gene>
<proteinExistence type="predicted"/>
<evidence type="ECO:0008006" key="4">
    <source>
        <dbReference type="Google" id="ProtNLM"/>
    </source>
</evidence>
<comment type="caution">
    <text evidence="2">The sequence shown here is derived from an EMBL/GenBank/DDBJ whole genome shotgun (WGS) entry which is preliminary data.</text>
</comment>
<feature type="region of interest" description="Disordered" evidence="1">
    <location>
        <begin position="1"/>
        <end position="45"/>
    </location>
</feature>
<dbReference type="AlphaFoldDB" id="A0ABD5WLB8"/>
<protein>
    <recommendedName>
        <fullName evidence="4">Halobacterial output domain-containing protein</fullName>
    </recommendedName>
</protein>
<evidence type="ECO:0000313" key="3">
    <source>
        <dbReference type="Proteomes" id="UP001596407"/>
    </source>
</evidence>
<evidence type="ECO:0000256" key="1">
    <source>
        <dbReference type="SAM" id="MobiDB-lite"/>
    </source>
</evidence>
<dbReference type="GeneID" id="79302298"/>
<sequence>MTDSESSPTDDRSTPDDSTPARSVRSDDGATASDGPDPSGQSVEALTERVQRLERLLAWMARQQAAETGTSVCPECDTGGALHVSRAPTGKKQVECTNCGERLN</sequence>
<accession>A0ABD5WLB8</accession>